<gene>
    <name evidence="1" type="ORF">AB4M04_26560</name>
</gene>
<proteinExistence type="predicted"/>
<dbReference type="EMBL" id="JBFQXQ010000209">
    <property type="protein sequence ID" value="MEX3175595.1"/>
    <property type="molecule type" value="Genomic_DNA"/>
</dbReference>
<keyword evidence="2" id="KW-1185">Reference proteome</keyword>
<feature type="non-terminal residue" evidence="1">
    <location>
        <position position="1"/>
    </location>
</feature>
<name>A0ABV3US93_9GAMM</name>
<dbReference type="Proteomes" id="UP001558101">
    <property type="component" value="Unassembled WGS sequence"/>
</dbReference>
<organism evidence="1 2">
    <name type="scientific">Serratia quinivorans</name>
    <dbReference type="NCBI Taxonomy" id="137545"/>
    <lineage>
        <taxon>Bacteria</taxon>
        <taxon>Pseudomonadati</taxon>
        <taxon>Pseudomonadota</taxon>
        <taxon>Gammaproteobacteria</taxon>
        <taxon>Enterobacterales</taxon>
        <taxon>Yersiniaceae</taxon>
        <taxon>Serratia</taxon>
    </lineage>
</organism>
<protein>
    <submittedName>
        <fullName evidence="1">Uncharacterized protein</fullName>
    </submittedName>
</protein>
<dbReference type="RefSeq" id="WP_368454690.1">
    <property type="nucleotide sequence ID" value="NZ_JBFQXQ010000209.1"/>
</dbReference>
<evidence type="ECO:0000313" key="2">
    <source>
        <dbReference type="Proteomes" id="UP001558101"/>
    </source>
</evidence>
<feature type="non-terminal residue" evidence="1">
    <location>
        <position position="85"/>
    </location>
</feature>
<sequence>ATGKEGIAARLDFGNNMLGNDSEYRGSYIWKWYGMDWSESMTGPQVSSFDITGSLKGAKAAIYQSVNALAGAINVMRGADIQGDI</sequence>
<comment type="caution">
    <text evidence="1">The sequence shown here is derived from an EMBL/GenBank/DDBJ whole genome shotgun (WGS) entry which is preliminary data.</text>
</comment>
<accession>A0ABV3US93</accession>
<reference evidence="1 2" key="1">
    <citation type="submission" date="2024-07" db="EMBL/GenBank/DDBJ databases">
        <title>Genomes of novel Serratia strains from suburban soil.</title>
        <authorList>
            <person name="Markert E.X."/>
            <person name="Severe K."/>
            <person name="Severe L."/>
            <person name="Twing K.I."/>
            <person name="Ward L.M."/>
        </authorList>
    </citation>
    <scope>NUCLEOTIDE SEQUENCE [LARGE SCALE GENOMIC DNA]</scope>
    <source>
        <strain evidence="1 2">3C-UT</strain>
    </source>
</reference>
<evidence type="ECO:0000313" key="1">
    <source>
        <dbReference type="EMBL" id="MEX3175595.1"/>
    </source>
</evidence>